<proteinExistence type="predicted"/>
<organism evidence="1 2">
    <name type="scientific">Lymnaea stagnalis</name>
    <name type="common">Great pond snail</name>
    <name type="synonym">Helix stagnalis</name>
    <dbReference type="NCBI Taxonomy" id="6523"/>
    <lineage>
        <taxon>Eukaryota</taxon>
        <taxon>Metazoa</taxon>
        <taxon>Spiralia</taxon>
        <taxon>Lophotrochozoa</taxon>
        <taxon>Mollusca</taxon>
        <taxon>Gastropoda</taxon>
        <taxon>Heterobranchia</taxon>
        <taxon>Euthyneura</taxon>
        <taxon>Panpulmonata</taxon>
        <taxon>Hygrophila</taxon>
        <taxon>Lymnaeoidea</taxon>
        <taxon>Lymnaeidae</taxon>
        <taxon>Lymnaea</taxon>
    </lineage>
</organism>
<reference evidence="1 2" key="1">
    <citation type="submission" date="2024-04" db="EMBL/GenBank/DDBJ databases">
        <authorList>
            <consortium name="Genoscope - CEA"/>
            <person name="William W."/>
        </authorList>
    </citation>
    <scope>NUCLEOTIDE SEQUENCE [LARGE SCALE GENOMIC DNA]</scope>
</reference>
<evidence type="ECO:0000313" key="2">
    <source>
        <dbReference type="Proteomes" id="UP001497497"/>
    </source>
</evidence>
<evidence type="ECO:0000313" key="1">
    <source>
        <dbReference type="EMBL" id="CAL1537506.1"/>
    </source>
</evidence>
<keyword evidence="2" id="KW-1185">Reference proteome</keyword>
<comment type="caution">
    <text evidence="1">The sequence shown here is derived from an EMBL/GenBank/DDBJ whole genome shotgun (WGS) entry which is preliminary data.</text>
</comment>
<accession>A0AAV2HXT6</accession>
<dbReference type="EMBL" id="CAXITT010000265">
    <property type="protein sequence ID" value="CAL1537506.1"/>
    <property type="molecule type" value="Genomic_DNA"/>
</dbReference>
<protein>
    <submittedName>
        <fullName evidence="1">Uncharacterized protein</fullName>
    </submittedName>
</protein>
<sequence length="184" mass="20853">MIMFLDQSENFDNLPSHIVCQYKCPYFVGNSQVVIKGPKDGRWMVGHSTPLRSCGTSWNPHGTPVNKGLYCYMVSKGVFIIHLNPPVFYTVRNCNLRVFLADVATIGEWPAIVDYHGMKGVTDELRLQKFRDELTYNRTSDYLCEKFHTPLKYASVNSVADKWSRTDVLLMFCGVAMANGVLSV</sequence>
<dbReference type="Proteomes" id="UP001497497">
    <property type="component" value="Unassembled WGS sequence"/>
</dbReference>
<gene>
    <name evidence="1" type="ORF">GSLYS_00011419001</name>
</gene>
<dbReference type="AlphaFoldDB" id="A0AAV2HXT6"/>
<name>A0AAV2HXT6_LYMST</name>